<keyword evidence="9" id="KW-0812">Transmembrane</keyword>
<feature type="compositionally biased region" description="Low complexity" evidence="8">
    <location>
        <begin position="402"/>
        <end position="418"/>
    </location>
</feature>
<dbReference type="Gene3D" id="3.30.200.20">
    <property type="entry name" value="Phosphorylase Kinase, domain 1"/>
    <property type="match status" value="1"/>
</dbReference>
<dbReference type="PANTHER" id="PTHR43671:SF13">
    <property type="entry name" value="SERINE_THREONINE-PROTEIN KINASE NEK2"/>
    <property type="match status" value="1"/>
</dbReference>
<evidence type="ECO:0000256" key="2">
    <source>
        <dbReference type="ARBA" id="ARBA00012513"/>
    </source>
</evidence>
<evidence type="ECO:0000259" key="10">
    <source>
        <dbReference type="PROSITE" id="PS50011"/>
    </source>
</evidence>
<keyword evidence="9" id="KW-0472">Membrane</keyword>
<dbReference type="EC" id="2.7.11.1" evidence="2"/>
<organism evidence="11 12">
    <name type="scientific">Streptomonospora halophila</name>
    <dbReference type="NCBI Taxonomy" id="427369"/>
    <lineage>
        <taxon>Bacteria</taxon>
        <taxon>Bacillati</taxon>
        <taxon>Actinomycetota</taxon>
        <taxon>Actinomycetes</taxon>
        <taxon>Streptosporangiales</taxon>
        <taxon>Nocardiopsidaceae</taxon>
        <taxon>Streptomonospora</taxon>
    </lineage>
</organism>
<feature type="compositionally biased region" description="Pro residues" evidence="8">
    <location>
        <begin position="434"/>
        <end position="447"/>
    </location>
</feature>
<dbReference type="PANTHER" id="PTHR43671">
    <property type="entry name" value="SERINE/THREONINE-PROTEIN KINASE NEK"/>
    <property type="match status" value="1"/>
</dbReference>
<protein>
    <recommendedName>
        <fullName evidence="2">non-specific serine/threonine protein kinase</fullName>
        <ecNumber evidence="2">2.7.11.1</ecNumber>
    </recommendedName>
</protein>
<evidence type="ECO:0000256" key="4">
    <source>
        <dbReference type="ARBA" id="ARBA00022741"/>
    </source>
</evidence>
<dbReference type="InterPro" id="IPR017441">
    <property type="entry name" value="Protein_kinase_ATP_BS"/>
</dbReference>
<evidence type="ECO:0000256" key="1">
    <source>
        <dbReference type="ARBA" id="ARBA00010886"/>
    </source>
</evidence>
<comment type="caution">
    <text evidence="11">The sequence shown here is derived from an EMBL/GenBank/DDBJ whole genome shotgun (WGS) entry which is preliminary data.</text>
</comment>
<feature type="transmembrane region" description="Helical" evidence="9">
    <location>
        <begin position="792"/>
        <end position="816"/>
    </location>
</feature>
<keyword evidence="12" id="KW-1185">Reference proteome</keyword>
<keyword evidence="5" id="KW-0418">Kinase</keyword>
<dbReference type="SMART" id="SM00220">
    <property type="entry name" value="S_TKc"/>
    <property type="match status" value="1"/>
</dbReference>
<feature type="region of interest" description="Disordered" evidence="8">
    <location>
        <begin position="263"/>
        <end position="483"/>
    </location>
</feature>
<dbReference type="PROSITE" id="PS50011">
    <property type="entry name" value="PROTEIN_KINASE_DOM"/>
    <property type="match status" value="1"/>
</dbReference>
<evidence type="ECO:0000313" key="11">
    <source>
        <dbReference type="EMBL" id="GAA4956951.1"/>
    </source>
</evidence>
<dbReference type="InterPro" id="IPR008271">
    <property type="entry name" value="Ser/Thr_kinase_AS"/>
</dbReference>
<dbReference type="InterPro" id="IPR050660">
    <property type="entry name" value="NEK_Ser/Thr_kinase"/>
</dbReference>
<dbReference type="Proteomes" id="UP001499993">
    <property type="component" value="Unassembled WGS sequence"/>
</dbReference>
<keyword evidence="9" id="KW-1133">Transmembrane helix</keyword>
<feature type="compositionally biased region" description="Acidic residues" evidence="8">
    <location>
        <begin position="359"/>
        <end position="374"/>
    </location>
</feature>
<evidence type="ECO:0000256" key="5">
    <source>
        <dbReference type="ARBA" id="ARBA00022777"/>
    </source>
</evidence>
<dbReference type="PROSITE" id="PS00107">
    <property type="entry name" value="PROTEIN_KINASE_ATP"/>
    <property type="match status" value="1"/>
</dbReference>
<sequence>MSEGGTGDSERFAGRYRLIEPLGRGGFGEVFLAEGHDGTRAAVKLLHATWAGDGDMRRRFAAEVEQARRVSGFCVAAILDADPGAEQPWIATEYIDGPTLEADVRANGPRRGADLHRLAVATATALAAIHGAGVVHRDLKPDNILLAGDGPRVIDFGIARAIEATSMTASGIVGTIGYMAPEQLEGARLTPAVDVFAWGAAMVYAATGREAFAAPTQAARTTRVLTGEPDTGDLGEPLLPVVLACLDKDPARRPEARGLLDMLLGTSVPGPAGERAQRTGAERAPAPPEEATRVEADAAARAGGVAAAQAEAATRVGSEERTRVEGARDGATRVETARAEAAHAAPAQGAGRGGGGPEGLEEPDGSGELEDPDGSGEPARPVGRERPEERSGTLLYTGLAPGGTRAAPGGGAPQAPGSPSQPGPSSPAGASHGPPSPVPAAPVPPAPASGSAASDSDVFGGRNPAPPARPPGRTGGTVADLDRGGFDGVPPYWFAGHRCTDPGDLAAAMQTDWTAAVGVFSDEQERAALQAWMVDDVGDTSTDRSIFRRRPEDANRAVAWFVAQQRPDLPPVFRGRPAGFADLRERFARIRPAFTGAPPDNELLLLARPEVLRLLALHDAPGSADLRRLADGLAAAERAASGFRRRLEDAVPRLAQHAAVDSALILSLLLDPDRPMRPDAGGHAEVEEWYAALWGAVAREQDPAARAGIAATVASLTGAARESGVRTAEWRSALAEADREREAAAARWTRETRLHRAKAWIGRSPLLVLVLAAAVIVLEVAVSLEAPDSYDAVGLGIVVLGTWLLSRIVAWTVGLFSGPREGFPTAVQAAQARFHQLRDHTERLGQGLERIRAELQSVRSACHL</sequence>
<proteinExistence type="inferred from homology"/>
<dbReference type="Pfam" id="PF00069">
    <property type="entry name" value="Pkinase"/>
    <property type="match status" value="1"/>
</dbReference>
<keyword evidence="6 7" id="KW-0067">ATP-binding</keyword>
<feature type="domain" description="Protein kinase" evidence="10">
    <location>
        <begin position="16"/>
        <end position="264"/>
    </location>
</feature>
<keyword evidence="4 7" id="KW-0547">Nucleotide-binding</keyword>
<dbReference type="InterPro" id="IPR000719">
    <property type="entry name" value="Prot_kinase_dom"/>
</dbReference>
<reference evidence="12" key="1">
    <citation type="journal article" date="2019" name="Int. J. Syst. Evol. Microbiol.">
        <title>The Global Catalogue of Microorganisms (GCM) 10K type strain sequencing project: providing services to taxonomists for standard genome sequencing and annotation.</title>
        <authorList>
            <consortium name="The Broad Institute Genomics Platform"/>
            <consortium name="The Broad Institute Genome Sequencing Center for Infectious Disease"/>
            <person name="Wu L."/>
            <person name="Ma J."/>
        </authorList>
    </citation>
    <scope>NUCLEOTIDE SEQUENCE [LARGE SCALE GENOMIC DNA]</scope>
    <source>
        <strain evidence="12">JCM 18123</strain>
    </source>
</reference>
<accession>A0ABP9H549</accession>
<evidence type="ECO:0000256" key="6">
    <source>
        <dbReference type="ARBA" id="ARBA00022840"/>
    </source>
</evidence>
<feature type="transmembrane region" description="Helical" evidence="9">
    <location>
        <begin position="766"/>
        <end position="786"/>
    </location>
</feature>
<evidence type="ECO:0000256" key="3">
    <source>
        <dbReference type="ARBA" id="ARBA00022679"/>
    </source>
</evidence>
<evidence type="ECO:0000256" key="8">
    <source>
        <dbReference type="SAM" id="MobiDB-lite"/>
    </source>
</evidence>
<feature type="binding site" evidence="7">
    <location>
        <position position="44"/>
    </location>
    <ligand>
        <name>ATP</name>
        <dbReference type="ChEBI" id="CHEBI:30616"/>
    </ligand>
</feature>
<evidence type="ECO:0000256" key="7">
    <source>
        <dbReference type="PROSITE-ProRule" id="PRU10141"/>
    </source>
</evidence>
<dbReference type="RefSeq" id="WP_345559198.1">
    <property type="nucleotide sequence ID" value="NZ_BAABIK010000044.1"/>
</dbReference>
<name>A0ABP9H549_9ACTN</name>
<dbReference type="InterPro" id="IPR011009">
    <property type="entry name" value="Kinase-like_dom_sf"/>
</dbReference>
<dbReference type="Gene3D" id="1.10.510.10">
    <property type="entry name" value="Transferase(Phosphotransferase) domain 1"/>
    <property type="match status" value="1"/>
</dbReference>
<feature type="compositionally biased region" description="Basic and acidic residues" evidence="8">
    <location>
        <begin position="317"/>
        <end position="341"/>
    </location>
</feature>
<keyword evidence="3" id="KW-0808">Transferase</keyword>
<feature type="compositionally biased region" description="Basic and acidic residues" evidence="8">
    <location>
        <begin position="382"/>
        <end position="391"/>
    </location>
</feature>
<comment type="similarity">
    <text evidence="1">Belongs to the protein kinase superfamily. NEK Ser/Thr protein kinase family. NIMA subfamily.</text>
</comment>
<feature type="compositionally biased region" description="Low complexity" evidence="8">
    <location>
        <begin position="299"/>
        <end position="316"/>
    </location>
</feature>
<gene>
    <name evidence="11" type="ORF">GCM10023224_48530</name>
</gene>
<evidence type="ECO:0000313" key="12">
    <source>
        <dbReference type="Proteomes" id="UP001499993"/>
    </source>
</evidence>
<dbReference type="CDD" id="cd14014">
    <property type="entry name" value="STKc_PknB_like"/>
    <property type="match status" value="1"/>
</dbReference>
<dbReference type="SUPFAM" id="SSF56112">
    <property type="entry name" value="Protein kinase-like (PK-like)"/>
    <property type="match status" value="1"/>
</dbReference>
<dbReference type="EMBL" id="BAABIK010000044">
    <property type="protein sequence ID" value="GAA4956951.1"/>
    <property type="molecule type" value="Genomic_DNA"/>
</dbReference>
<evidence type="ECO:0000256" key="9">
    <source>
        <dbReference type="SAM" id="Phobius"/>
    </source>
</evidence>
<dbReference type="PROSITE" id="PS00108">
    <property type="entry name" value="PROTEIN_KINASE_ST"/>
    <property type="match status" value="1"/>
</dbReference>